<dbReference type="Proteomes" id="UP001201980">
    <property type="component" value="Unassembled WGS sequence"/>
</dbReference>
<evidence type="ECO:0000313" key="3">
    <source>
        <dbReference type="Proteomes" id="UP001201980"/>
    </source>
</evidence>
<feature type="compositionally biased region" description="Polar residues" evidence="1">
    <location>
        <begin position="41"/>
        <end position="56"/>
    </location>
</feature>
<gene>
    <name evidence="2" type="ORF">MKZ38_010690</name>
</gene>
<reference evidence="2" key="1">
    <citation type="submission" date="2022-07" db="EMBL/GenBank/DDBJ databases">
        <title>Draft genome sequence of Zalerion maritima ATCC 34329, a (micro)plastics degrading marine fungus.</title>
        <authorList>
            <person name="Paco A."/>
            <person name="Goncalves M.F.M."/>
            <person name="Rocha-Santos T.A.P."/>
            <person name="Alves A."/>
        </authorList>
    </citation>
    <scope>NUCLEOTIDE SEQUENCE</scope>
    <source>
        <strain evidence="2">ATCC 34329</strain>
    </source>
</reference>
<comment type="caution">
    <text evidence="2">The sequence shown here is derived from an EMBL/GenBank/DDBJ whole genome shotgun (WGS) entry which is preliminary data.</text>
</comment>
<accession>A0AAD5RSV6</accession>
<keyword evidence="3" id="KW-1185">Reference proteome</keyword>
<evidence type="ECO:0000313" key="2">
    <source>
        <dbReference type="EMBL" id="KAJ2902879.1"/>
    </source>
</evidence>
<proteinExistence type="predicted"/>
<evidence type="ECO:0000256" key="1">
    <source>
        <dbReference type="SAM" id="MobiDB-lite"/>
    </source>
</evidence>
<feature type="compositionally biased region" description="Low complexity" evidence="1">
    <location>
        <begin position="1"/>
        <end position="21"/>
    </location>
</feature>
<protein>
    <submittedName>
        <fullName evidence="2">Uncharacterized protein</fullName>
    </submittedName>
</protein>
<sequence length="143" mass="15640">MGDSLSRPSSSMSYPASPQGSPSDVAAGLTSEPISLPAASDDSTLNLPISDTSSSDGRYHTPPETPARGVSPMPIGEDPPDRVDPLANRLENALRLCSEYQQQLETSRQSEIRALARLVDERELIRQFEDAKCRELEREKDEV</sequence>
<feature type="region of interest" description="Disordered" evidence="1">
    <location>
        <begin position="1"/>
        <end position="84"/>
    </location>
</feature>
<name>A0AAD5RSV6_9PEZI</name>
<organism evidence="2 3">
    <name type="scientific">Zalerion maritima</name>
    <dbReference type="NCBI Taxonomy" id="339359"/>
    <lineage>
        <taxon>Eukaryota</taxon>
        <taxon>Fungi</taxon>
        <taxon>Dikarya</taxon>
        <taxon>Ascomycota</taxon>
        <taxon>Pezizomycotina</taxon>
        <taxon>Sordariomycetes</taxon>
        <taxon>Lulworthiomycetidae</taxon>
        <taxon>Lulworthiales</taxon>
        <taxon>Lulworthiaceae</taxon>
        <taxon>Zalerion</taxon>
    </lineage>
</organism>
<dbReference type="EMBL" id="JAKWBI020000097">
    <property type="protein sequence ID" value="KAJ2902879.1"/>
    <property type="molecule type" value="Genomic_DNA"/>
</dbReference>
<dbReference type="AlphaFoldDB" id="A0AAD5RSV6"/>